<dbReference type="AlphaFoldDB" id="A0AAW2VNR3"/>
<reference evidence="1" key="2">
    <citation type="journal article" date="2024" name="Plant">
        <title>Genomic evolution and insights into agronomic trait innovations of Sesamum species.</title>
        <authorList>
            <person name="Miao H."/>
            <person name="Wang L."/>
            <person name="Qu L."/>
            <person name="Liu H."/>
            <person name="Sun Y."/>
            <person name="Le M."/>
            <person name="Wang Q."/>
            <person name="Wei S."/>
            <person name="Zheng Y."/>
            <person name="Lin W."/>
            <person name="Duan Y."/>
            <person name="Cao H."/>
            <person name="Xiong S."/>
            <person name="Wang X."/>
            <person name="Wei L."/>
            <person name="Li C."/>
            <person name="Ma Q."/>
            <person name="Ju M."/>
            <person name="Zhao R."/>
            <person name="Li G."/>
            <person name="Mu C."/>
            <person name="Tian Q."/>
            <person name="Mei H."/>
            <person name="Zhang T."/>
            <person name="Gao T."/>
            <person name="Zhang H."/>
        </authorList>
    </citation>
    <scope>NUCLEOTIDE SEQUENCE</scope>
    <source>
        <strain evidence="1">G02</strain>
    </source>
</reference>
<gene>
    <name evidence="1" type="ORF">Sradi_0735500</name>
</gene>
<name>A0AAW2VNR3_SESRA</name>
<accession>A0AAW2VNR3</accession>
<proteinExistence type="predicted"/>
<dbReference type="EMBL" id="JACGWJ010000003">
    <property type="protein sequence ID" value="KAL0431095.1"/>
    <property type="molecule type" value="Genomic_DNA"/>
</dbReference>
<feature type="non-terminal residue" evidence="1">
    <location>
        <position position="266"/>
    </location>
</feature>
<evidence type="ECO:0000313" key="1">
    <source>
        <dbReference type="EMBL" id="KAL0431095.1"/>
    </source>
</evidence>
<comment type="caution">
    <text evidence="1">The sequence shown here is derived from an EMBL/GenBank/DDBJ whole genome shotgun (WGS) entry which is preliminary data.</text>
</comment>
<organism evidence="1">
    <name type="scientific">Sesamum radiatum</name>
    <name type="common">Black benniseed</name>
    <dbReference type="NCBI Taxonomy" id="300843"/>
    <lineage>
        <taxon>Eukaryota</taxon>
        <taxon>Viridiplantae</taxon>
        <taxon>Streptophyta</taxon>
        <taxon>Embryophyta</taxon>
        <taxon>Tracheophyta</taxon>
        <taxon>Spermatophyta</taxon>
        <taxon>Magnoliopsida</taxon>
        <taxon>eudicotyledons</taxon>
        <taxon>Gunneridae</taxon>
        <taxon>Pentapetalae</taxon>
        <taxon>asterids</taxon>
        <taxon>lamiids</taxon>
        <taxon>Lamiales</taxon>
        <taxon>Pedaliaceae</taxon>
        <taxon>Sesamum</taxon>
    </lineage>
</organism>
<reference evidence="1" key="1">
    <citation type="submission" date="2020-06" db="EMBL/GenBank/DDBJ databases">
        <authorList>
            <person name="Li T."/>
            <person name="Hu X."/>
            <person name="Zhang T."/>
            <person name="Song X."/>
            <person name="Zhang H."/>
            <person name="Dai N."/>
            <person name="Sheng W."/>
            <person name="Hou X."/>
            <person name="Wei L."/>
        </authorList>
    </citation>
    <scope>NUCLEOTIDE SEQUENCE</scope>
    <source>
        <strain evidence="1">G02</strain>
        <tissue evidence="1">Leaf</tissue>
    </source>
</reference>
<sequence length="266" mass="29878">MSGWRPACNAVHISTPRDHPEFLATVDEGWSLNVEGTAQFKLCRKLKALKNPLKAFNRLHDSHISVRVKEADIALQNTQLHLDSNLGDAAVGDSLGDLRKKAVFLAKAKMHFYYQKAKIHFLKMGDRTTKFFHDIVKRNSAKSFILAITKSDGSIITSAANIRQEFVVYFTSLLRTEAQTLSVDIDAPRPDDFTACFFQRAWNVVGDQVCLAVTDFFRSGRLLWQLNHSIIALVPKSEHPPTVVDYGSISCCNVIYKAITKIIANR</sequence>
<protein>
    <submittedName>
        <fullName evidence="1">Uncharacterized protein</fullName>
    </submittedName>
</protein>